<protein>
    <submittedName>
        <fullName evidence="1">Uncharacterized protein</fullName>
    </submittedName>
</protein>
<dbReference type="Proteomes" id="UP001303046">
    <property type="component" value="Unassembled WGS sequence"/>
</dbReference>
<accession>A0ABR1EGI1</accession>
<keyword evidence="2" id="KW-1185">Reference proteome</keyword>
<sequence length="141" mass="16069">MFTCLEHCQRSRRREGTLSIWREHLKTLLNRQAPSVPELVHVQGQTYTTVSEEAQTESEVLVCIEKMKSGKSGGDDGISAEILKSLPSSEIREMSIIRSIWIEEMVPDSWRHAPKNLPPQEAIRHSTQELPITEESLCFVL</sequence>
<gene>
    <name evidence="1" type="primary">Necator_chrX.g22924</name>
    <name evidence="1" type="ORF">RB195_022761</name>
</gene>
<proteinExistence type="predicted"/>
<dbReference type="EMBL" id="JAVFWL010000006">
    <property type="protein sequence ID" value="KAK6761795.1"/>
    <property type="molecule type" value="Genomic_DNA"/>
</dbReference>
<organism evidence="1 2">
    <name type="scientific">Necator americanus</name>
    <name type="common">Human hookworm</name>
    <dbReference type="NCBI Taxonomy" id="51031"/>
    <lineage>
        <taxon>Eukaryota</taxon>
        <taxon>Metazoa</taxon>
        <taxon>Ecdysozoa</taxon>
        <taxon>Nematoda</taxon>
        <taxon>Chromadorea</taxon>
        <taxon>Rhabditida</taxon>
        <taxon>Rhabditina</taxon>
        <taxon>Rhabditomorpha</taxon>
        <taxon>Strongyloidea</taxon>
        <taxon>Ancylostomatidae</taxon>
        <taxon>Bunostominae</taxon>
        <taxon>Necator</taxon>
    </lineage>
</organism>
<comment type="caution">
    <text evidence="1">The sequence shown here is derived from an EMBL/GenBank/DDBJ whole genome shotgun (WGS) entry which is preliminary data.</text>
</comment>
<name>A0ABR1EGI1_NECAM</name>
<evidence type="ECO:0000313" key="2">
    <source>
        <dbReference type="Proteomes" id="UP001303046"/>
    </source>
</evidence>
<evidence type="ECO:0000313" key="1">
    <source>
        <dbReference type="EMBL" id="KAK6761795.1"/>
    </source>
</evidence>
<reference evidence="1 2" key="1">
    <citation type="submission" date="2023-08" db="EMBL/GenBank/DDBJ databases">
        <title>A Necator americanus chromosomal reference genome.</title>
        <authorList>
            <person name="Ilik V."/>
            <person name="Petrzelkova K.J."/>
            <person name="Pardy F."/>
            <person name="Fuh T."/>
            <person name="Niatou-Singa F.S."/>
            <person name="Gouil Q."/>
            <person name="Baker L."/>
            <person name="Ritchie M.E."/>
            <person name="Jex A.R."/>
            <person name="Gazzola D."/>
            <person name="Li H."/>
            <person name="Toshio Fujiwara R."/>
            <person name="Zhan B."/>
            <person name="Aroian R.V."/>
            <person name="Pafco B."/>
            <person name="Schwarz E.M."/>
        </authorList>
    </citation>
    <scope>NUCLEOTIDE SEQUENCE [LARGE SCALE GENOMIC DNA]</scope>
    <source>
        <strain evidence="1 2">Aroian</strain>
        <tissue evidence="1">Whole animal</tissue>
    </source>
</reference>